<dbReference type="GO" id="GO:0009653">
    <property type="term" value="P:anatomical structure morphogenesis"/>
    <property type="evidence" value="ECO:0007669"/>
    <property type="project" value="TreeGrafter"/>
</dbReference>
<feature type="region of interest" description="Disordered" evidence="7">
    <location>
        <begin position="341"/>
        <end position="398"/>
    </location>
</feature>
<dbReference type="SUPFAM" id="SSF46785">
    <property type="entry name" value="Winged helix' DNA-binding domain"/>
    <property type="match status" value="1"/>
</dbReference>
<dbReference type="InterPro" id="IPR030456">
    <property type="entry name" value="TF_fork_head_CS_2"/>
</dbReference>
<dbReference type="InterPro" id="IPR036390">
    <property type="entry name" value="WH_DNA-bd_sf"/>
</dbReference>
<evidence type="ECO:0000313" key="10">
    <source>
        <dbReference type="RefSeq" id="XP_018021773.1"/>
    </source>
</evidence>
<dbReference type="GO" id="GO:0000981">
    <property type="term" value="F:DNA-binding transcription factor activity, RNA polymerase II-specific"/>
    <property type="evidence" value="ECO:0007669"/>
    <property type="project" value="TreeGrafter"/>
</dbReference>
<reference evidence="10" key="1">
    <citation type="submission" date="2025-08" db="UniProtKB">
        <authorList>
            <consortium name="RefSeq"/>
        </authorList>
    </citation>
    <scope>IDENTIFICATION</scope>
    <source>
        <tissue evidence="10">Whole organism</tissue>
    </source>
</reference>
<comment type="subcellular location">
    <subcellularLocation>
        <location evidence="1 6">Nucleus</location>
    </subcellularLocation>
</comment>
<keyword evidence="3 6" id="KW-0238">DNA-binding</keyword>
<proteinExistence type="predicted"/>
<evidence type="ECO:0000256" key="2">
    <source>
        <dbReference type="ARBA" id="ARBA00023015"/>
    </source>
</evidence>
<evidence type="ECO:0000256" key="6">
    <source>
        <dbReference type="PROSITE-ProRule" id="PRU00089"/>
    </source>
</evidence>
<dbReference type="KEGG" id="hazt:108677964"/>
<gene>
    <name evidence="10" type="primary">LOC108677964</name>
</gene>
<sequence length="519" mass="58625">MASNFSMCDQWVGTYPVKMHSLFSDQQSYYRHAAASYPPVALQQMTPMANAYGYDSYGAMGRYHPYGYANQHGNPHKDMVKPPYSYIALITMAIQNAPEQRVTLNGIYQFIMERFPYYRENKQGWQNSIRHNLSLNECFIKIPRDDKKPGKGSFWTLDPEARNMFDNGSYLRRRKRFKKKDISKDTKDESIKRQSSQVELRQPDERRQSDVQPSQPTALTECNTNSHTSIPSQNAPERESIPNGAETLSSSPLCQPKQEPLDSPEQPTPCTGDGRPPSLPTLPLVPMQTHDPIPPYLDPPIGSPYVVDALGPNSRNAESRQANLSPSNMQALDLLQQQHQRLHNHLQQQQQQHHPPHLLEQQPSQPVVPTPTTSQSNSDQQLPIHHRGHHPHQNDQLPVLTQPSAQHSQQQPVDHFRPNTYYDATMAYCHYAASDCRSPLSTDDATLLGGYSRGWYSQVDTSTSSPSAAADAAAAAACFPNVLERFESQRILNNPSCQLGFRSPYKYAASYYDDSVKYS</sequence>
<dbReference type="InterPro" id="IPR001766">
    <property type="entry name" value="Fork_head_dom"/>
</dbReference>
<feature type="DNA-binding region" description="Fork-head" evidence="6">
    <location>
        <begin position="81"/>
        <end position="175"/>
    </location>
</feature>
<dbReference type="RefSeq" id="XP_018021773.1">
    <property type="nucleotide sequence ID" value="XM_018166284.2"/>
</dbReference>
<feature type="region of interest" description="Disordered" evidence="7">
    <location>
        <begin position="176"/>
        <end position="299"/>
    </location>
</feature>
<evidence type="ECO:0000256" key="7">
    <source>
        <dbReference type="SAM" id="MobiDB-lite"/>
    </source>
</evidence>
<dbReference type="Gene3D" id="1.10.10.10">
    <property type="entry name" value="Winged helix-like DNA-binding domain superfamily/Winged helix DNA-binding domain"/>
    <property type="match status" value="1"/>
</dbReference>
<dbReference type="SMART" id="SM00339">
    <property type="entry name" value="FH"/>
    <property type="match status" value="1"/>
</dbReference>
<dbReference type="PRINTS" id="PR00053">
    <property type="entry name" value="FORKHEAD"/>
</dbReference>
<evidence type="ECO:0000256" key="3">
    <source>
        <dbReference type="ARBA" id="ARBA00023125"/>
    </source>
</evidence>
<evidence type="ECO:0000259" key="8">
    <source>
        <dbReference type="PROSITE" id="PS50039"/>
    </source>
</evidence>
<dbReference type="GeneID" id="108677964"/>
<dbReference type="InterPro" id="IPR050211">
    <property type="entry name" value="FOX_domain-containing"/>
</dbReference>
<organism evidence="9 10">
    <name type="scientific">Hyalella azteca</name>
    <name type="common">Amphipod</name>
    <dbReference type="NCBI Taxonomy" id="294128"/>
    <lineage>
        <taxon>Eukaryota</taxon>
        <taxon>Metazoa</taxon>
        <taxon>Ecdysozoa</taxon>
        <taxon>Arthropoda</taxon>
        <taxon>Crustacea</taxon>
        <taxon>Multicrustacea</taxon>
        <taxon>Malacostraca</taxon>
        <taxon>Eumalacostraca</taxon>
        <taxon>Peracarida</taxon>
        <taxon>Amphipoda</taxon>
        <taxon>Senticaudata</taxon>
        <taxon>Talitrida</taxon>
        <taxon>Talitroidea</taxon>
        <taxon>Hyalellidae</taxon>
        <taxon>Hyalella</taxon>
    </lineage>
</organism>
<dbReference type="GO" id="GO:0000978">
    <property type="term" value="F:RNA polymerase II cis-regulatory region sequence-specific DNA binding"/>
    <property type="evidence" value="ECO:0007669"/>
    <property type="project" value="TreeGrafter"/>
</dbReference>
<feature type="compositionally biased region" description="Basic and acidic residues" evidence="7">
    <location>
        <begin position="180"/>
        <end position="192"/>
    </location>
</feature>
<dbReference type="InterPro" id="IPR036388">
    <property type="entry name" value="WH-like_DNA-bd_sf"/>
</dbReference>
<evidence type="ECO:0000256" key="4">
    <source>
        <dbReference type="ARBA" id="ARBA00023163"/>
    </source>
</evidence>
<keyword evidence="2" id="KW-0805">Transcription regulation</keyword>
<dbReference type="Proteomes" id="UP000694843">
    <property type="component" value="Unplaced"/>
</dbReference>
<evidence type="ECO:0000256" key="1">
    <source>
        <dbReference type="ARBA" id="ARBA00004123"/>
    </source>
</evidence>
<dbReference type="PROSITE" id="PS50039">
    <property type="entry name" value="FORK_HEAD_3"/>
    <property type="match status" value="1"/>
</dbReference>
<dbReference type="AlphaFoldDB" id="A0A8B7P6V0"/>
<dbReference type="InterPro" id="IPR018122">
    <property type="entry name" value="TF_fork_head_CS_1"/>
</dbReference>
<keyword evidence="9" id="KW-1185">Reference proteome</keyword>
<dbReference type="PANTHER" id="PTHR11829">
    <property type="entry name" value="FORKHEAD BOX PROTEIN"/>
    <property type="match status" value="1"/>
</dbReference>
<keyword evidence="5 6" id="KW-0539">Nucleus</keyword>
<keyword evidence="4" id="KW-0804">Transcription</keyword>
<dbReference type="FunFam" id="1.10.10.10:FF:000016">
    <property type="entry name" value="Forkhead box protein I1"/>
    <property type="match status" value="1"/>
</dbReference>
<dbReference type="GO" id="GO:0030154">
    <property type="term" value="P:cell differentiation"/>
    <property type="evidence" value="ECO:0007669"/>
    <property type="project" value="TreeGrafter"/>
</dbReference>
<dbReference type="Pfam" id="PF00250">
    <property type="entry name" value="Forkhead"/>
    <property type="match status" value="1"/>
</dbReference>
<dbReference type="OrthoDB" id="5954824at2759"/>
<name>A0A8B7P6V0_HYAAZ</name>
<feature type="domain" description="Fork-head" evidence="8">
    <location>
        <begin position="81"/>
        <end position="175"/>
    </location>
</feature>
<protein>
    <submittedName>
        <fullName evidence="10">Forkhead box C1-A</fullName>
    </submittedName>
</protein>
<feature type="compositionally biased region" description="Polar residues" evidence="7">
    <location>
        <begin position="210"/>
        <end position="235"/>
    </location>
</feature>
<feature type="compositionally biased region" description="Low complexity" evidence="7">
    <location>
        <begin position="341"/>
        <end position="376"/>
    </location>
</feature>
<accession>A0A8B7P6V0</accession>
<evidence type="ECO:0000313" key="9">
    <source>
        <dbReference type="Proteomes" id="UP000694843"/>
    </source>
</evidence>
<dbReference type="PROSITE" id="PS00658">
    <property type="entry name" value="FORK_HEAD_2"/>
    <property type="match status" value="1"/>
</dbReference>
<dbReference type="PROSITE" id="PS00657">
    <property type="entry name" value="FORK_HEAD_1"/>
    <property type="match status" value="1"/>
</dbReference>
<evidence type="ECO:0000256" key="5">
    <source>
        <dbReference type="ARBA" id="ARBA00023242"/>
    </source>
</evidence>
<dbReference type="PANTHER" id="PTHR11829:SF388">
    <property type="entry name" value="FORK HEAD DOMAIN-CONTAINING PROTEIN L1-RELATED"/>
    <property type="match status" value="1"/>
</dbReference>
<dbReference type="GO" id="GO:0005634">
    <property type="term" value="C:nucleus"/>
    <property type="evidence" value="ECO:0007669"/>
    <property type="project" value="UniProtKB-SubCell"/>
</dbReference>